<protein>
    <submittedName>
        <fullName evidence="7">Cation:dicarboxylase symporter family transporter</fullName>
    </submittedName>
</protein>
<comment type="caution">
    <text evidence="7">The sequence shown here is derived from an EMBL/GenBank/DDBJ whole genome shotgun (WGS) entry which is preliminary data.</text>
</comment>
<feature type="non-terminal residue" evidence="7">
    <location>
        <position position="172"/>
    </location>
</feature>
<dbReference type="GO" id="GO:0016020">
    <property type="term" value="C:membrane"/>
    <property type="evidence" value="ECO:0007669"/>
    <property type="project" value="UniProtKB-SubCell"/>
</dbReference>
<evidence type="ECO:0000256" key="3">
    <source>
        <dbReference type="ARBA" id="ARBA00022692"/>
    </source>
</evidence>
<organism evidence="7">
    <name type="scientific">Campylobacter jejuni</name>
    <dbReference type="NCBI Taxonomy" id="197"/>
    <lineage>
        <taxon>Bacteria</taxon>
        <taxon>Pseudomonadati</taxon>
        <taxon>Campylobacterota</taxon>
        <taxon>Epsilonproteobacteria</taxon>
        <taxon>Campylobacterales</taxon>
        <taxon>Campylobacteraceae</taxon>
        <taxon>Campylobacter</taxon>
    </lineage>
</organism>
<dbReference type="EMBL" id="AAJBVI010000108">
    <property type="protein sequence ID" value="ECK4415041.1"/>
    <property type="molecule type" value="Genomic_DNA"/>
</dbReference>
<reference evidence="7" key="1">
    <citation type="submission" date="2019-08" db="EMBL/GenBank/DDBJ databases">
        <authorList>
            <consortium name="PulseNet: The National Subtyping Network for Foodborne Disease Surveillance"/>
            <person name="Tarr C.L."/>
            <person name="Trees E."/>
            <person name="Katz L.S."/>
            <person name="Carleton-Romer H.A."/>
            <person name="Stroika S."/>
            <person name="Kucerova Z."/>
            <person name="Roache K.F."/>
            <person name="Sabol A.L."/>
            <person name="Besser J."/>
            <person name="Gerner-Smidt P."/>
        </authorList>
    </citation>
    <scope>NUCLEOTIDE SEQUENCE</scope>
    <source>
        <strain evidence="7">PNUSAC010494</strain>
    </source>
</reference>
<feature type="transmembrane region" description="Helical" evidence="6">
    <location>
        <begin position="123"/>
        <end position="145"/>
    </location>
</feature>
<keyword evidence="4 6" id="KW-1133">Transmembrane helix</keyword>
<dbReference type="GO" id="GO:0015293">
    <property type="term" value="F:symporter activity"/>
    <property type="evidence" value="ECO:0007669"/>
    <property type="project" value="InterPro"/>
</dbReference>
<dbReference type="Gene3D" id="1.10.3860.10">
    <property type="entry name" value="Sodium:dicarboxylate symporter"/>
    <property type="match status" value="1"/>
</dbReference>
<feature type="transmembrane region" description="Helical" evidence="6">
    <location>
        <begin position="83"/>
        <end position="111"/>
    </location>
</feature>
<dbReference type="Pfam" id="PF00375">
    <property type="entry name" value="SDF"/>
    <property type="match status" value="1"/>
</dbReference>
<proteinExistence type="predicted"/>
<evidence type="ECO:0000256" key="6">
    <source>
        <dbReference type="SAM" id="Phobius"/>
    </source>
</evidence>
<evidence type="ECO:0000256" key="1">
    <source>
        <dbReference type="ARBA" id="ARBA00004141"/>
    </source>
</evidence>
<name>A0A5Y5LXX3_CAMJU</name>
<keyword evidence="2" id="KW-0813">Transport</keyword>
<evidence type="ECO:0000313" key="7">
    <source>
        <dbReference type="EMBL" id="ECK4415041.1"/>
    </source>
</evidence>
<evidence type="ECO:0000256" key="2">
    <source>
        <dbReference type="ARBA" id="ARBA00022448"/>
    </source>
</evidence>
<dbReference type="InterPro" id="IPR001991">
    <property type="entry name" value="Na-dicarboxylate_symporter"/>
</dbReference>
<accession>A0A5Y5LXX3</accession>
<keyword evidence="3 6" id="KW-0812">Transmembrane</keyword>
<feature type="transmembrane region" description="Helical" evidence="6">
    <location>
        <begin position="12"/>
        <end position="31"/>
    </location>
</feature>
<sequence>MDKQFFQDFLMLSQAHTIATLAILCVVFYALKKMRDIKINFSLRMLFALLMGLGFGFALQYLANFPDAKEASNILWYSETKHWFAFVSSVFVAFIKMLVVPLVSICIIKVIIEIDKNIKISSLLGISLFWILFSTAIAATLGIFLGYSFDLGSNFAIHEGDKQIREIQTFSN</sequence>
<dbReference type="InterPro" id="IPR036458">
    <property type="entry name" value="Na:dicarbo_symporter_sf"/>
</dbReference>
<dbReference type="AlphaFoldDB" id="A0A5Y5LXX3"/>
<evidence type="ECO:0000256" key="4">
    <source>
        <dbReference type="ARBA" id="ARBA00022989"/>
    </source>
</evidence>
<feature type="transmembrane region" description="Helical" evidence="6">
    <location>
        <begin position="43"/>
        <end position="63"/>
    </location>
</feature>
<comment type="subcellular location">
    <subcellularLocation>
        <location evidence="1">Membrane</location>
        <topology evidence="1">Multi-pass membrane protein</topology>
    </subcellularLocation>
</comment>
<gene>
    <name evidence="7" type="ORF">FRM11_08155</name>
</gene>
<dbReference type="SUPFAM" id="SSF118215">
    <property type="entry name" value="Proton glutamate symport protein"/>
    <property type="match status" value="1"/>
</dbReference>
<evidence type="ECO:0000256" key="5">
    <source>
        <dbReference type="ARBA" id="ARBA00023136"/>
    </source>
</evidence>
<keyword evidence="5 6" id="KW-0472">Membrane</keyword>